<dbReference type="Proteomes" id="UP000555838">
    <property type="component" value="Unassembled WGS sequence"/>
</dbReference>
<organism evidence="1 2">
    <name type="scientific">Borreliella yangtzensis</name>
    <dbReference type="NCBI Taxonomy" id="683292"/>
    <lineage>
        <taxon>Bacteria</taxon>
        <taxon>Pseudomonadati</taxon>
        <taxon>Spirochaetota</taxon>
        <taxon>Spirochaetia</taxon>
        <taxon>Spirochaetales</taxon>
        <taxon>Borreliaceae</taxon>
        <taxon>Borreliella</taxon>
    </lineage>
</organism>
<evidence type="ECO:0000313" key="2">
    <source>
        <dbReference type="Proteomes" id="UP000555838"/>
    </source>
</evidence>
<dbReference type="EMBL" id="JACHFG010000067">
    <property type="protein sequence ID" value="MBB6043761.1"/>
    <property type="molecule type" value="Genomic_DNA"/>
</dbReference>
<name>A0ABR6PBV7_9SPIR</name>
<evidence type="ECO:0000313" key="1">
    <source>
        <dbReference type="EMBL" id="MBB6043761.1"/>
    </source>
</evidence>
<comment type="caution">
    <text evidence="1">The sequence shown here is derived from an EMBL/GenBank/DDBJ whole genome shotgun (WGS) entry which is preliminary data.</text>
</comment>
<reference evidence="1 2" key="1">
    <citation type="submission" date="2020-08" db="EMBL/GenBank/DDBJ databases">
        <title>Genomic Encyclopedia of Type Strains, Phase IV (KMG-IV): sequencing the most valuable type-strain genomes for metagenomic binning, comparative biology and taxonomic classification.</title>
        <authorList>
            <person name="Goeker M."/>
        </authorList>
    </citation>
    <scope>NUCLEOTIDE SEQUENCE [LARGE SCALE GENOMIC DNA]</scope>
    <source>
        <strain evidence="1 2">DSM 24625</strain>
    </source>
</reference>
<accession>A0ABR6PBV7</accession>
<keyword evidence="2" id="KW-1185">Reference proteome</keyword>
<dbReference type="RefSeq" id="WP_183221719.1">
    <property type="nucleotide sequence ID" value="NZ_JACHFG010000067.1"/>
</dbReference>
<protein>
    <submittedName>
        <fullName evidence="1">Uncharacterized protein</fullName>
    </submittedName>
</protein>
<proteinExistence type="predicted"/>
<gene>
    <name evidence="1" type="ORF">HNP68_001385</name>
</gene>
<sequence length="89" mass="10851">MKKFIFKKLHEKIIEENSEKIDPNFKEISSLRLSSHIGRKEIEYQRLLKVSWFLEKKYIEYQKTMNSNNYLNLTLKQDSEIVNNVNCYF</sequence>